<name>A0A8J3YGJ0_9ACTN</name>
<organism evidence="2 3">
    <name type="scientific">Virgisporangium aliadipatigenens</name>
    <dbReference type="NCBI Taxonomy" id="741659"/>
    <lineage>
        <taxon>Bacteria</taxon>
        <taxon>Bacillati</taxon>
        <taxon>Actinomycetota</taxon>
        <taxon>Actinomycetes</taxon>
        <taxon>Micromonosporales</taxon>
        <taxon>Micromonosporaceae</taxon>
        <taxon>Virgisporangium</taxon>
    </lineage>
</organism>
<dbReference type="Pfam" id="PF12079">
    <property type="entry name" value="DUF3558"/>
    <property type="match status" value="1"/>
</dbReference>
<dbReference type="Proteomes" id="UP000619260">
    <property type="component" value="Unassembled WGS sequence"/>
</dbReference>
<proteinExistence type="predicted"/>
<dbReference type="AlphaFoldDB" id="A0A8J3YGJ0"/>
<evidence type="ECO:0000313" key="2">
    <source>
        <dbReference type="EMBL" id="GIJ43997.1"/>
    </source>
</evidence>
<dbReference type="EMBL" id="BOPF01000003">
    <property type="protein sequence ID" value="GIJ43997.1"/>
    <property type="molecule type" value="Genomic_DNA"/>
</dbReference>
<sequence length="202" mass="20662">MIDGRHPNRDPSMAGTGGVPASDAYLRPMRWFAFGFALSLLAGGCAGGPDPRTPPSAQSTPAPSASPAAPQPRRYPRAELAAQPCLALDDRDLAALGIGAAGTEESGPTCTWKLAGQNVSLDLDVELSFAEQMTAGGRVTQVSVGRHNGVQAEFQRICFTFVALDAVDDLVGATTIPEPGAPQEGACPAGAAVLAAALTHVE</sequence>
<reference evidence="2" key="1">
    <citation type="submission" date="2021-01" db="EMBL/GenBank/DDBJ databases">
        <title>Whole genome shotgun sequence of Virgisporangium aliadipatigenens NBRC 105644.</title>
        <authorList>
            <person name="Komaki H."/>
            <person name="Tamura T."/>
        </authorList>
    </citation>
    <scope>NUCLEOTIDE SEQUENCE</scope>
    <source>
        <strain evidence="2">NBRC 105644</strain>
    </source>
</reference>
<protein>
    <recommendedName>
        <fullName evidence="4">DUF3558 domain-containing protein</fullName>
    </recommendedName>
</protein>
<comment type="caution">
    <text evidence="2">The sequence shown here is derived from an EMBL/GenBank/DDBJ whole genome shotgun (WGS) entry which is preliminary data.</text>
</comment>
<keyword evidence="3" id="KW-1185">Reference proteome</keyword>
<feature type="compositionally biased region" description="Low complexity" evidence="1">
    <location>
        <begin position="55"/>
        <end position="72"/>
    </location>
</feature>
<evidence type="ECO:0000256" key="1">
    <source>
        <dbReference type="SAM" id="MobiDB-lite"/>
    </source>
</evidence>
<feature type="region of interest" description="Disordered" evidence="1">
    <location>
        <begin position="47"/>
        <end position="76"/>
    </location>
</feature>
<accession>A0A8J3YGJ0</accession>
<evidence type="ECO:0000313" key="3">
    <source>
        <dbReference type="Proteomes" id="UP000619260"/>
    </source>
</evidence>
<evidence type="ECO:0008006" key="4">
    <source>
        <dbReference type="Google" id="ProtNLM"/>
    </source>
</evidence>
<gene>
    <name evidence="2" type="ORF">Val02_08830</name>
</gene>
<dbReference type="InterPro" id="IPR024520">
    <property type="entry name" value="DUF3558"/>
</dbReference>